<protein>
    <submittedName>
        <fullName evidence="7">DNA-binding response regulator</fullName>
    </submittedName>
</protein>
<dbReference type="SMART" id="SM00421">
    <property type="entry name" value="HTH_LUXR"/>
    <property type="match status" value="1"/>
</dbReference>
<evidence type="ECO:0000259" key="6">
    <source>
        <dbReference type="PROSITE" id="PS50110"/>
    </source>
</evidence>
<dbReference type="InterPro" id="IPR016032">
    <property type="entry name" value="Sig_transdc_resp-reg_C-effctor"/>
</dbReference>
<feature type="modified residue" description="4-aspartylphosphate" evidence="4">
    <location>
        <position position="56"/>
    </location>
</feature>
<dbReference type="GO" id="GO:0003677">
    <property type="term" value="F:DNA binding"/>
    <property type="evidence" value="ECO:0007669"/>
    <property type="project" value="UniProtKB-KW"/>
</dbReference>
<name>A0A1S8YR83_9GAMM</name>
<dbReference type="AlphaFoldDB" id="A0A1S8YR83"/>
<keyword evidence="8" id="KW-1185">Reference proteome</keyword>
<keyword evidence="1 4" id="KW-0597">Phosphoprotein</keyword>
<dbReference type="STRING" id="1926881.BTJ39_05050"/>
<dbReference type="InterPro" id="IPR051015">
    <property type="entry name" value="EvgA-like"/>
</dbReference>
<dbReference type="InterPro" id="IPR036388">
    <property type="entry name" value="WH-like_DNA-bd_sf"/>
</dbReference>
<dbReference type="Proteomes" id="UP000190667">
    <property type="component" value="Unassembled WGS sequence"/>
</dbReference>
<dbReference type="PANTHER" id="PTHR45566">
    <property type="entry name" value="HTH-TYPE TRANSCRIPTIONAL REGULATOR YHJB-RELATED"/>
    <property type="match status" value="1"/>
</dbReference>
<dbReference type="PROSITE" id="PS50043">
    <property type="entry name" value="HTH_LUXR_2"/>
    <property type="match status" value="1"/>
</dbReference>
<dbReference type="CDD" id="cd17535">
    <property type="entry name" value="REC_NarL-like"/>
    <property type="match status" value="1"/>
</dbReference>
<evidence type="ECO:0000256" key="2">
    <source>
        <dbReference type="ARBA" id="ARBA00023012"/>
    </source>
</evidence>
<gene>
    <name evidence="7" type="ORF">BTJ39_05050</name>
</gene>
<proteinExistence type="predicted"/>
<dbReference type="PANTHER" id="PTHR45566:SF1">
    <property type="entry name" value="HTH-TYPE TRANSCRIPTIONAL REGULATOR YHJB-RELATED"/>
    <property type="match status" value="1"/>
</dbReference>
<evidence type="ECO:0000256" key="3">
    <source>
        <dbReference type="ARBA" id="ARBA00023125"/>
    </source>
</evidence>
<dbReference type="RefSeq" id="WP_078001583.1">
    <property type="nucleotide sequence ID" value="NZ_MRUL01000002.1"/>
</dbReference>
<dbReference type="PROSITE" id="PS00622">
    <property type="entry name" value="HTH_LUXR_1"/>
    <property type="match status" value="1"/>
</dbReference>
<dbReference type="SMART" id="SM00448">
    <property type="entry name" value="REC"/>
    <property type="match status" value="1"/>
</dbReference>
<dbReference type="Gene3D" id="1.10.10.10">
    <property type="entry name" value="Winged helix-like DNA-binding domain superfamily/Winged helix DNA-binding domain"/>
    <property type="match status" value="1"/>
</dbReference>
<feature type="domain" description="HTH luxR-type" evidence="5">
    <location>
        <begin position="135"/>
        <end position="200"/>
    </location>
</feature>
<keyword evidence="2" id="KW-0902">Two-component regulatory system</keyword>
<dbReference type="PRINTS" id="PR00038">
    <property type="entry name" value="HTHLUXR"/>
</dbReference>
<sequence length="203" mass="22513">MRKTVLIADDHPVYLLGLRTLLQSQAGRYEVIHEAVSADELVEKLTKQPVDVVITDLSMPGQQHADGLALVQYVRRRWPDIVVIVVTMITNPGIQNSLSRLGVQAILNKNSLSVDLLQTMKSLFSPTARKATVVKNEVAVALSPKEMEVLRLLLRGLTVNEISAHLKRTKQTVSAQKSSAMRKLGVTSEFELYQYAQQLGLNS</sequence>
<dbReference type="SUPFAM" id="SSF52172">
    <property type="entry name" value="CheY-like"/>
    <property type="match status" value="1"/>
</dbReference>
<evidence type="ECO:0000259" key="5">
    <source>
        <dbReference type="PROSITE" id="PS50043"/>
    </source>
</evidence>
<dbReference type="InterPro" id="IPR000792">
    <property type="entry name" value="Tscrpt_reg_LuxR_C"/>
</dbReference>
<dbReference type="Pfam" id="PF00072">
    <property type="entry name" value="Response_reg"/>
    <property type="match status" value="1"/>
</dbReference>
<evidence type="ECO:0000256" key="1">
    <source>
        <dbReference type="ARBA" id="ARBA00022553"/>
    </source>
</evidence>
<comment type="caution">
    <text evidence="7">The sequence shown here is derived from an EMBL/GenBank/DDBJ whole genome shotgun (WGS) entry which is preliminary data.</text>
</comment>
<evidence type="ECO:0000313" key="8">
    <source>
        <dbReference type="Proteomes" id="UP000190667"/>
    </source>
</evidence>
<dbReference type="Gene3D" id="3.40.50.2300">
    <property type="match status" value="1"/>
</dbReference>
<dbReference type="InterPro" id="IPR058245">
    <property type="entry name" value="NreC/VraR/RcsB-like_REC"/>
</dbReference>
<dbReference type="GO" id="GO:0000160">
    <property type="term" value="P:phosphorelay signal transduction system"/>
    <property type="evidence" value="ECO:0007669"/>
    <property type="project" value="InterPro"/>
</dbReference>
<feature type="domain" description="Response regulatory" evidence="6">
    <location>
        <begin position="4"/>
        <end position="124"/>
    </location>
</feature>
<organism evidence="7 8">
    <name type="scientific">Izhakiella australiensis</name>
    <dbReference type="NCBI Taxonomy" id="1926881"/>
    <lineage>
        <taxon>Bacteria</taxon>
        <taxon>Pseudomonadati</taxon>
        <taxon>Pseudomonadota</taxon>
        <taxon>Gammaproteobacteria</taxon>
        <taxon>Enterobacterales</taxon>
        <taxon>Erwiniaceae</taxon>
        <taxon>Izhakiella</taxon>
    </lineage>
</organism>
<dbReference type="PROSITE" id="PS50110">
    <property type="entry name" value="RESPONSE_REGULATORY"/>
    <property type="match status" value="1"/>
</dbReference>
<dbReference type="CDD" id="cd06170">
    <property type="entry name" value="LuxR_C_like"/>
    <property type="match status" value="1"/>
</dbReference>
<accession>A0A1S8YR83</accession>
<keyword evidence="3 7" id="KW-0238">DNA-binding</keyword>
<dbReference type="SUPFAM" id="SSF46894">
    <property type="entry name" value="C-terminal effector domain of the bipartite response regulators"/>
    <property type="match status" value="1"/>
</dbReference>
<dbReference type="OrthoDB" id="4313922at2"/>
<reference evidence="7 8" key="1">
    <citation type="submission" date="2016-12" db="EMBL/GenBank/DDBJ databases">
        <title>Izhakiella australiana sp. nov. of genus Izhakiella isolated from Australian desert.</title>
        <authorList>
            <person name="Ji M."/>
        </authorList>
    </citation>
    <scope>NUCLEOTIDE SEQUENCE [LARGE SCALE GENOMIC DNA]</scope>
    <source>
        <strain evidence="7 8">D4N98</strain>
    </source>
</reference>
<dbReference type="InterPro" id="IPR011006">
    <property type="entry name" value="CheY-like_superfamily"/>
</dbReference>
<dbReference type="Pfam" id="PF00196">
    <property type="entry name" value="GerE"/>
    <property type="match status" value="1"/>
</dbReference>
<dbReference type="EMBL" id="MRUL01000002">
    <property type="protein sequence ID" value="OON41332.1"/>
    <property type="molecule type" value="Genomic_DNA"/>
</dbReference>
<evidence type="ECO:0000313" key="7">
    <source>
        <dbReference type="EMBL" id="OON41332.1"/>
    </source>
</evidence>
<evidence type="ECO:0000256" key="4">
    <source>
        <dbReference type="PROSITE-ProRule" id="PRU00169"/>
    </source>
</evidence>
<dbReference type="InterPro" id="IPR001789">
    <property type="entry name" value="Sig_transdc_resp-reg_receiver"/>
</dbReference>
<dbReference type="GO" id="GO:0006355">
    <property type="term" value="P:regulation of DNA-templated transcription"/>
    <property type="evidence" value="ECO:0007669"/>
    <property type="project" value="InterPro"/>
</dbReference>